<organism evidence="1 2">
    <name type="scientific">Athelia psychrophila</name>
    <dbReference type="NCBI Taxonomy" id="1759441"/>
    <lineage>
        <taxon>Eukaryota</taxon>
        <taxon>Fungi</taxon>
        <taxon>Dikarya</taxon>
        <taxon>Basidiomycota</taxon>
        <taxon>Agaricomycotina</taxon>
        <taxon>Agaricomycetes</taxon>
        <taxon>Agaricomycetidae</taxon>
        <taxon>Atheliales</taxon>
        <taxon>Atheliaceae</taxon>
        <taxon>Athelia</taxon>
    </lineage>
</organism>
<accession>A0A166L4Q6</accession>
<gene>
    <name evidence="1" type="ORF">FIBSPDRAFT_890212</name>
</gene>
<name>A0A166L4Q6_9AGAM</name>
<protein>
    <submittedName>
        <fullName evidence="1">Uncharacterized protein</fullName>
    </submittedName>
</protein>
<keyword evidence="2" id="KW-1185">Reference proteome</keyword>
<sequence>MPSPARVALHQEITRLIARARCAVMQSSVIMQYDPLSQDLRPWHWPVNTKGEWLTPEALGLMQASSDRPEGFQAPCCVCPHRSGSTGDQECDITMDRDGYYVGEYVARMLANVPLDRLYNRPGLLVRKYDFNAAEPSSPASQSEPATIPFADGIRVQILATCLLGYNSRTQLTRLSTASLD</sequence>
<evidence type="ECO:0000313" key="1">
    <source>
        <dbReference type="EMBL" id="KZP22572.1"/>
    </source>
</evidence>
<dbReference type="EMBL" id="KV417538">
    <property type="protein sequence ID" value="KZP22572.1"/>
    <property type="molecule type" value="Genomic_DNA"/>
</dbReference>
<dbReference type="Proteomes" id="UP000076532">
    <property type="component" value="Unassembled WGS sequence"/>
</dbReference>
<dbReference type="OrthoDB" id="2611509at2759"/>
<dbReference type="AlphaFoldDB" id="A0A166L4Q6"/>
<evidence type="ECO:0000313" key="2">
    <source>
        <dbReference type="Proteomes" id="UP000076532"/>
    </source>
</evidence>
<proteinExistence type="predicted"/>
<reference evidence="1 2" key="1">
    <citation type="journal article" date="2016" name="Mol. Biol. Evol.">
        <title>Comparative Genomics of Early-Diverging Mushroom-Forming Fungi Provides Insights into the Origins of Lignocellulose Decay Capabilities.</title>
        <authorList>
            <person name="Nagy L.G."/>
            <person name="Riley R."/>
            <person name="Tritt A."/>
            <person name="Adam C."/>
            <person name="Daum C."/>
            <person name="Floudas D."/>
            <person name="Sun H."/>
            <person name="Yadav J.S."/>
            <person name="Pangilinan J."/>
            <person name="Larsson K.H."/>
            <person name="Matsuura K."/>
            <person name="Barry K."/>
            <person name="Labutti K."/>
            <person name="Kuo R."/>
            <person name="Ohm R.A."/>
            <person name="Bhattacharya S.S."/>
            <person name="Shirouzu T."/>
            <person name="Yoshinaga Y."/>
            <person name="Martin F.M."/>
            <person name="Grigoriev I.V."/>
            <person name="Hibbett D.S."/>
        </authorList>
    </citation>
    <scope>NUCLEOTIDE SEQUENCE [LARGE SCALE GENOMIC DNA]</scope>
    <source>
        <strain evidence="1 2">CBS 109695</strain>
    </source>
</reference>